<dbReference type="RefSeq" id="WP_072831929.1">
    <property type="nucleotide sequence ID" value="NZ_FQXP01000007.1"/>
</dbReference>
<keyword evidence="2" id="KW-1133">Transmembrane helix</keyword>
<keyword evidence="2" id="KW-0812">Transmembrane</keyword>
<dbReference type="InterPro" id="IPR029050">
    <property type="entry name" value="Immunoprotect_excell_Ig-like"/>
</dbReference>
<name>A0A1M5X6R3_9CLOT</name>
<dbReference type="Proteomes" id="UP000184526">
    <property type="component" value="Unassembled WGS sequence"/>
</dbReference>
<dbReference type="STRING" id="1121306.SAMN02745196_02057"/>
<dbReference type="OrthoDB" id="2942566at2"/>
<proteinExistence type="predicted"/>
<organism evidence="4 5">
    <name type="scientific">Clostridium collagenovorans DSM 3089</name>
    <dbReference type="NCBI Taxonomy" id="1121306"/>
    <lineage>
        <taxon>Bacteria</taxon>
        <taxon>Bacillati</taxon>
        <taxon>Bacillota</taxon>
        <taxon>Clostridia</taxon>
        <taxon>Eubacteriales</taxon>
        <taxon>Clostridiaceae</taxon>
        <taxon>Clostridium</taxon>
    </lineage>
</organism>
<dbReference type="EMBL" id="FQXP01000007">
    <property type="protein sequence ID" value="SHH95530.1"/>
    <property type="molecule type" value="Genomic_DNA"/>
</dbReference>
<evidence type="ECO:0000256" key="2">
    <source>
        <dbReference type="SAM" id="Phobius"/>
    </source>
</evidence>
<protein>
    <recommendedName>
        <fullName evidence="3">DUF4352 domain-containing protein</fullName>
    </recommendedName>
</protein>
<dbReference type="Gene3D" id="2.60.40.1240">
    <property type="match status" value="1"/>
</dbReference>
<dbReference type="AlphaFoldDB" id="A0A1M5X6R3"/>
<keyword evidence="1" id="KW-0732">Signal</keyword>
<accession>A0A1M5X6R3</accession>
<gene>
    <name evidence="4" type="ORF">SAMN02745196_02057</name>
</gene>
<dbReference type="InterPro" id="IPR029051">
    <property type="entry name" value="DUF4352"/>
</dbReference>
<evidence type="ECO:0000259" key="3">
    <source>
        <dbReference type="Pfam" id="PF11611"/>
    </source>
</evidence>
<sequence>MRNKRIVIVSFILIIIAIFIGYRYYKINDGIVKEYDVKGYSTGEVIKLDDIEITAKGISSESEGDSEIIYTIDLTVENTSNKEVDIKPFYYKSKLVTNNIILDVPVGRNKEQKEDLLKQKEERDIQIKYSIPKAYKNEYFELYFPKEMYSKEIEEVFKEMKMHEKYVALSLKK</sequence>
<evidence type="ECO:0000313" key="4">
    <source>
        <dbReference type="EMBL" id="SHH95530.1"/>
    </source>
</evidence>
<feature type="domain" description="DUF4352" evidence="3">
    <location>
        <begin position="41"/>
        <end position="152"/>
    </location>
</feature>
<evidence type="ECO:0000256" key="1">
    <source>
        <dbReference type="ARBA" id="ARBA00022729"/>
    </source>
</evidence>
<evidence type="ECO:0000313" key="5">
    <source>
        <dbReference type="Proteomes" id="UP000184526"/>
    </source>
</evidence>
<keyword evidence="5" id="KW-1185">Reference proteome</keyword>
<reference evidence="4 5" key="1">
    <citation type="submission" date="2016-11" db="EMBL/GenBank/DDBJ databases">
        <authorList>
            <person name="Jaros S."/>
            <person name="Januszkiewicz K."/>
            <person name="Wedrychowicz H."/>
        </authorList>
    </citation>
    <scope>NUCLEOTIDE SEQUENCE [LARGE SCALE GENOMIC DNA]</scope>
    <source>
        <strain evidence="4 5">DSM 3089</strain>
    </source>
</reference>
<dbReference type="Pfam" id="PF11611">
    <property type="entry name" value="DUF4352"/>
    <property type="match status" value="1"/>
</dbReference>
<keyword evidence="2" id="KW-0472">Membrane</keyword>
<feature type="transmembrane region" description="Helical" evidence="2">
    <location>
        <begin position="6"/>
        <end position="25"/>
    </location>
</feature>